<evidence type="ECO:0000259" key="8">
    <source>
        <dbReference type="Pfam" id="PF20684"/>
    </source>
</evidence>
<comment type="caution">
    <text evidence="9">The sequence shown here is derived from an EMBL/GenBank/DDBJ whole genome shotgun (WGS) entry which is preliminary data.</text>
</comment>
<feature type="transmembrane region" description="Helical" evidence="7">
    <location>
        <begin position="104"/>
        <end position="125"/>
    </location>
</feature>
<feature type="transmembrane region" description="Helical" evidence="7">
    <location>
        <begin position="145"/>
        <end position="171"/>
    </location>
</feature>
<feature type="compositionally biased region" description="Basic and acidic residues" evidence="6">
    <location>
        <begin position="440"/>
        <end position="453"/>
    </location>
</feature>
<gene>
    <name evidence="9" type="ORF">O9K51_07328</name>
</gene>
<dbReference type="EMBL" id="JAQHRD010000006">
    <property type="protein sequence ID" value="KAJ6439443.1"/>
    <property type="molecule type" value="Genomic_DNA"/>
</dbReference>
<organism evidence="9 10">
    <name type="scientific">Purpureocillium lavendulum</name>
    <dbReference type="NCBI Taxonomy" id="1247861"/>
    <lineage>
        <taxon>Eukaryota</taxon>
        <taxon>Fungi</taxon>
        <taxon>Dikarya</taxon>
        <taxon>Ascomycota</taxon>
        <taxon>Pezizomycotina</taxon>
        <taxon>Sordariomycetes</taxon>
        <taxon>Hypocreomycetidae</taxon>
        <taxon>Hypocreales</taxon>
        <taxon>Ophiocordycipitaceae</taxon>
        <taxon>Purpureocillium</taxon>
    </lineage>
</organism>
<dbReference type="PANTHER" id="PTHR33048">
    <property type="entry name" value="PTH11-LIKE INTEGRAL MEMBRANE PROTEIN (AFU_ORTHOLOGUE AFUA_5G11245)"/>
    <property type="match status" value="1"/>
</dbReference>
<accession>A0AB34FKI8</accession>
<feature type="transmembrane region" description="Helical" evidence="7">
    <location>
        <begin position="225"/>
        <end position="247"/>
    </location>
</feature>
<feature type="transmembrane region" description="Helical" evidence="7">
    <location>
        <begin position="71"/>
        <end position="92"/>
    </location>
</feature>
<comment type="subcellular location">
    <subcellularLocation>
        <location evidence="1">Membrane</location>
        <topology evidence="1">Multi-pass membrane protein</topology>
    </subcellularLocation>
</comment>
<name>A0AB34FKI8_9HYPO</name>
<evidence type="ECO:0000256" key="6">
    <source>
        <dbReference type="SAM" id="MobiDB-lite"/>
    </source>
</evidence>
<feature type="transmembrane region" description="Helical" evidence="7">
    <location>
        <begin position="259"/>
        <end position="279"/>
    </location>
</feature>
<evidence type="ECO:0000256" key="3">
    <source>
        <dbReference type="ARBA" id="ARBA00022989"/>
    </source>
</evidence>
<dbReference type="Proteomes" id="UP001163105">
    <property type="component" value="Unassembled WGS sequence"/>
</dbReference>
<feature type="domain" description="Rhodopsin" evidence="8">
    <location>
        <begin position="88"/>
        <end position="349"/>
    </location>
</feature>
<dbReference type="AlphaFoldDB" id="A0AB34FKI8"/>
<keyword evidence="10" id="KW-1185">Reference proteome</keyword>
<dbReference type="PANTHER" id="PTHR33048:SF47">
    <property type="entry name" value="INTEGRAL MEMBRANE PROTEIN-RELATED"/>
    <property type="match status" value="1"/>
</dbReference>
<keyword evidence="2 7" id="KW-0812">Transmembrane</keyword>
<dbReference type="InterPro" id="IPR049326">
    <property type="entry name" value="Rhodopsin_dom_fungi"/>
</dbReference>
<evidence type="ECO:0000256" key="2">
    <source>
        <dbReference type="ARBA" id="ARBA00022692"/>
    </source>
</evidence>
<feature type="region of interest" description="Disordered" evidence="6">
    <location>
        <begin position="425"/>
        <end position="455"/>
    </location>
</feature>
<evidence type="ECO:0000313" key="9">
    <source>
        <dbReference type="EMBL" id="KAJ6439443.1"/>
    </source>
</evidence>
<comment type="similarity">
    <text evidence="5">Belongs to the SAT4 family.</text>
</comment>
<dbReference type="Pfam" id="PF20684">
    <property type="entry name" value="Fung_rhodopsin"/>
    <property type="match status" value="1"/>
</dbReference>
<feature type="compositionally biased region" description="Low complexity" evidence="6">
    <location>
        <begin position="379"/>
        <end position="391"/>
    </location>
</feature>
<feature type="transmembrane region" description="Helical" evidence="7">
    <location>
        <begin position="183"/>
        <end position="205"/>
    </location>
</feature>
<evidence type="ECO:0000256" key="5">
    <source>
        <dbReference type="ARBA" id="ARBA00038359"/>
    </source>
</evidence>
<feature type="region of interest" description="Disordered" evidence="6">
    <location>
        <begin position="363"/>
        <end position="400"/>
    </location>
</feature>
<proteinExistence type="inferred from homology"/>
<dbReference type="InterPro" id="IPR052337">
    <property type="entry name" value="SAT4-like"/>
</dbReference>
<reference evidence="9" key="1">
    <citation type="submission" date="2023-01" db="EMBL/GenBank/DDBJ databases">
        <title>The growth and conidiation of Purpureocillium lavendulum are regulated by nitrogen source and histone H3K14 acetylation.</title>
        <authorList>
            <person name="Tang P."/>
            <person name="Han J."/>
            <person name="Zhang C."/>
            <person name="Tang P."/>
            <person name="Qi F."/>
            <person name="Zhang K."/>
            <person name="Liang L."/>
        </authorList>
    </citation>
    <scope>NUCLEOTIDE SEQUENCE</scope>
    <source>
        <strain evidence="9">YMF1.00683</strain>
    </source>
</reference>
<dbReference type="GO" id="GO:0016020">
    <property type="term" value="C:membrane"/>
    <property type="evidence" value="ECO:0007669"/>
    <property type="project" value="UniProtKB-SubCell"/>
</dbReference>
<evidence type="ECO:0000256" key="7">
    <source>
        <dbReference type="SAM" id="Phobius"/>
    </source>
</evidence>
<sequence>MCSGATRRTTGQEVDCLGATRWTSTTPIAVRLDNTVDDTPAVCRAGRSTSMSALPPPPPGIDLTQDRRPDIVATSAVTLVLAILAVVLRIVSRHIKRVPLWIDDWLIIASLPCACAHVAGIAGYAVSRGFGRHVWVNPPDSVRAWAIGLFTAELAYFFTLLCVKWSILAFYWRSFKIRQSIKVPIWTLAIIVLCWGIAVAWWQRFDPDDPLPPSEYTCGVDSRKFFYGNAIPTIVTDILMLALPTPYIWNLHLPRGQKFALAGIFLVGIFVTVVSVVRLSYLLRGDLTNPDITWNFVDIGLWSIIEGNIAIVCGMASPLPSLLPPGTAWNVLADNQKACLPFLRPVVSRVSFGILHLSSYHSKARQKQGDQSHGRSSTRKTTTTTSTNGGRSAEDEVFYDDDDSSALRTWEGDGRFGVSSSHARAFASRSGGSGGDLEADERPFVRTSPDDGRSATTVAAEGRRTVRGNNGSFASIELRDLDGGRTSPLDGIVVTREVHMQHQAV</sequence>
<protein>
    <submittedName>
        <fullName evidence="9">Integral membrane protein</fullName>
    </submittedName>
</protein>
<keyword evidence="4 7" id="KW-0472">Membrane</keyword>
<evidence type="ECO:0000256" key="4">
    <source>
        <dbReference type="ARBA" id="ARBA00023136"/>
    </source>
</evidence>
<evidence type="ECO:0000256" key="1">
    <source>
        <dbReference type="ARBA" id="ARBA00004141"/>
    </source>
</evidence>
<keyword evidence="3 7" id="KW-1133">Transmembrane helix</keyword>
<evidence type="ECO:0000313" key="10">
    <source>
        <dbReference type="Proteomes" id="UP001163105"/>
    </source>
</evidence>